<keyword evidence="2" id="KW-1185">Reference proteome</keyword>
<name>A0ABP0JL46_9DINO</name>
<organism evidence="1 2">
    <name type="scientific">Durusdinium trenchii</name>
    <dbReference type="NCBI Taxonomy" id="1381693"/>
    <lineage>
        <taxon>Eukaryota</taxon>
        <taxon>Sar</taxon>
        <taxon>Alveolata</taxon>
        <taxon>Dinophyceae</taxon>
        <taxon>Suessiales</taxon>
        <taxon>Symbiodiniaceae</taxon>
        <taxon>Durusdinium</taxon>
    </lineage>
</organism>
<comment type="caution">
    <text evidence="1">The sequence shown here is derived from an EMBL/GenBank/DDBJ whole genome shotgun (WGS) entry which is preliminary data.</text>
</comment>
<dbReference type="InterPro" id="IPR018490">
    <property type="entry name" value="cNMP-bd_dom_sf"/>
</dbReference>
<dbReference type="SUPFAM" id="SSF51206">
    <property type="entry name" value="cAMP-binding domain-like"/>
    <property type="match status" value="1"/>
</dbReference>
<evidence type="ECO:0000313" key="2">
    <source>
        <dbReference type="Proteomes" id="UP001642484"/>
    </source>
</evidence>
<gene>
    <name evidence="1" type="ORF">CCMP2556_LOCUS11853</name>
</gene>
<evidence type="ECO:0008006" key="3">
    <source>
        <dbReference type="Google" id="ProtNLM"/>
    </source>
</evidence>
<proteinExistence type="predicted"/>
<accession>A0ABP0JL46</accession>
<dbReference type="Proteomes" id="UP001642484">
    <property type="component" value="Unassembled WGS sequence"/>
</dbReference>
<dbReference type="Gene3D" id="2.60.120.10">
    <property type="entry name" value="Jelly Rolls"/>
    <property type="match status" value="1"/>
</dbReference>
<sequence length="214" mass="23995">MGDPIQEVFFVAEGIFSVSLREGPASKTAQRSEIVTSLLRAPACFGWAAQLHNEHFEESLTCSAAGKLYVLQLKHLLMMLSAAQQEALTRAAQQERRFHWARASLMRAMNRRPARQLYAVGGRLAALGEELRALAQAAQLSHVSSQLAGPLNPWSGIRGIDRFTRPPHGRRFHHWSRTLAESHKKRCQRRCNMILPKSSGRGWSWQLTASTVCL</sequence>
<protein>
    <recommendedName>
        <fullName evidence="3">Cyclic nucleotide-binding domain-containing protein</fullName>
    </recommendedName>
</protein>
<dbReference type="InterPro" id="IPR014710">
    <property type="entry name" value="RmlC-like_jellyroll"/>
</dbReference>
<dbReference type="EMBL" id="CAXAMN010005636">
    <property type="protein sequence ID" value="CAK9014814.1"/>
    <property type="molecule type" value="Genomic_DNA"/>
</dbReference>
<evidence type="ECO:0000313" key="1">
    <source>
        <dbReference type="EMBL" id="CAK9014814.1"/>
    </source>
</evidence>
<reference evidence="1 2" key="1">
    <citation type="submission" date="2024-02" db="EMBL/GenBank/DDBJ databases">
        <authorList>
            <person name="Chen Y."/>
            <person name="Shah S."/>
            <person name="Dougan E. K."/>
            <person name="Thang M."/>
            <person name="Chan C."/>
        </authorList>
    </citation>
    <scope>NUCLEOTIDE SEQUENCE [LARGE SCALE GENOMIC DNA]</scope>
</reference>